<name>A0A8F5GZL1_9CREN</name>
<evidence type="ECO:0000256" key="1">
    <source>
        <dbReference type="ARBA" id="ARBA00005254"/>
    </source>
</evidence>
<sequence length="254" mass="28349">MIKVELEKENKIGKILIDRQEKMNAITVAMRREIGEKILDLEKNQDVRVIIVRGVGGKAFSSGGDISEFLSLTPETLLDWGEDISSSERITKPVIAAIDGYTFGAGLELALSCDIRIATPRSEFAFPEIRLGMVPASGGITRIVKMLGVSRATYMLMLGKRLDVQTALQWGIVHEVVEPEKLDERVMEIAKDLTSLSPLALKALKKVIREIADSPFYAGFDIERKTFGLLRYSEDFKEGVESFLNKKKPKFNGR</sequence>
<dbReference type="InterPro" id="IPR018376">
    <property type="entry name" value="Enoyl-CoA_hyd/isom_CS"/>
</dbReference>
<dbReference type="EMBL" id="CP077713">
    <property type="protein sequence ID" value="QXJ35221.1"/>
    <property type="molecule type" value="Genomic_DNA"/>
</dbReference>
<dbReference type="CDD" id="cd06558">
    <property type="entry name" value="crotonase-like"/>
    <property type="match status" value="1"/>
</dbReference>
<dbReference type="Proteomes" id="UP000694036">
    <property type="component" value="Chromosome"/>
</dbReference>
<dbReference type="PANTHER" id="PTHR11941">
    <property type="entry name" value="ENOYL-COA HYDRATASE-RELATED"/>
    <property type="match status" value="1"/>
</dbReference>
<dbReference type="GO" id="GO:0006635">
    <property type="term" value="P:fatty acid beta-oxidation"/>
    <property type="evidence" value="ECO:0007669"/>
    <property type="project" value="TreeGrafter"/>
</dbReference>
<dbReference type="InterPro" id="IPR001753">
    <property type="entry name" value="Enoyl-CoA_hydra/iso"/>
</dbReference>
<evidence type="ECO:0000313" key="3">
    <source>
        <dbReference type="EMBL" id="QXJ35221.1"/>
    </source>
</evidence>
<protein>
    <submittedName>
        <fullName evidence="3">Enoyl-CoA hydratase</fullName>
        <ecNumber evidence="3">4.2.1.17</ecNumber>
    </submittedName>
</protein>
<dbReference type="AlphaFoldDB" id="A0A8F5GZL1"/>
<comment type="similarity">
    <text evidence="1 2">Belongs to the enoyl-CoA hydratase/isomerase family.</text>
</comment>
<evidence type="ECO:0000313" key="4">
    <source>
        <dbReference type="Proteomes" id="UP000694036"/>
    </source>
</evidence>
<gene>
    <name evidence="3" type="ORF">J5U22_01768</name>
</gene>
<dbReference type="GO" id="GO:0004300">
    <property type="term" value="F:enoyl-CoA hydratase activity"/>
    <property type="evidence" value="ECO:0007669"/>
    <property type="project" value="UniProtKB-EC"/>
</dbReference>
<dbReference type="Pfam" id="PF00378">
    <property type="entry name" value="ECH_1"/>
    <property type="match status" value="1"/>
</dbReference>
<keyword evidence="3" id="KW-0456">Lyase</keyword>
<reference evidence="3 4" key="1">
    <citation type="journal article" date="2021" name="Environ. Microbiol.">
        <title>New insights into the diversity and evolution of the archaeal mobilome from three complete genomes of Saccharolobus shibatae.</title>
        <authorList>
            <person name="Medvedeva S."/>
            <person name="Brandt D."/>
            <person name="Cvirkaite-Krupovic V."/>
            <person name="Liu Y."/>
            <person name="Severinov K."/>
            <person name="Ishino S."/>
            <person name="Ishino Y."/>
            <person name="Prangishvili D."/>
            <person name="Kalinowski J."/>
            <person name="Krupovic M."/>
        </authorList>
    </citation>
    <scope>NUCLEOTIDE SEQUENCE [LARGE SCALE GENOMIC DNA]</scope>
    <source>
        <strain evidence="3 4">S38A</strain>
    </source>
</reference>
<proteinExistence type="inferred from homology"/>
<dbReference type="RefSeq" id="WP_218257861.1">
    <property type="nucleotide sequence ID" value="NZ_CP077713.1"/>
</dbReference>
<evidence type="ECO:0000256" key="2">
    <source>
        <dbReference type="RuleBase" id="RU003707"/>
    </source>
</evidence>
<dbReference type="EC" id="4.2.1.17" evidence="3"/>
<accession>A0A8F5GZL1</accession>
<dbReference type="PROSITE" id="PS00166">
    <property type="entry name" value="ENOYL_COA_HYDRATASE"/>
    <property type="match status" value="1"/>
</dbReference>
<keyword evidence="4" id="KW-1185">Reference proteome</keyword>
<dbReference type="PANTHER" id="PTHR11941:SF54">
    <property type="entry name" value="ENOYL-COA HYDRATASE, MITOCHONDRIAL"/>
    <property type="match status" value="1"/>
</dbReference>
<organism evidence="3 4">
    <name type="scientific">Saccharolobus shibatae</name>
    <dbReference type="NCBI Taxonomy" id="2286"/>
    <lineage>
        <taxon>Archaea</taxon>
        <taxon>Thermoproteota</taxon>
        <taxon>Thermoprotei</taxon>
        <taxon>Sulfolobales</taxon>
        <taxon>Sulfolobaceae</taxon>
        <taxon>Saccharolobus</taxon>
    </lineage>
</organism>
<dbReference type="GeneID" id="65557141"/>